<organism evidence="1 2">
    <name type="scientific">Tetrahymena thermophila (strain SB210)</name>
    <dbReference type="NCBI Taxonomy" id="312017"/>
    <lineage>
        <taxon>Eukaryota</taxon>
        <taxon>Sar</taxon>
        <taxon>Alveolata</taxon>
        <taxon>Ciliophora</taxon>
        <taxon>Intramacronucleata</taxon>
        <taxon>Oligohymenophorea</taxon>
        <taxon>Hymenostomatida</taxon>
        <taxon>Tetrahymenina</taxon>
        <taxon>Tetrahymenidae</taxon>
        <taxon>Tetrahymena</taxon>
    </lineage>
</organism>
<sequence>MSKILEQNLRQISKYPKAINFLLIEALEKKKSDFEVDPNYIGQRLIMSDNYDQYMKINYHQLLQFKIFDKKEDKKKCIEIFVDDGKETNFIDKLIKHTKFSQSMLDPNVLRVYDSYYLDNNQFFYLIEYEYFDFTSDEDEWNEFKSSFLKFNMENIVQKIYGKSIYEEFTPQTQIQHALQKNIDEQFSIKLFAIDPFKYGIYEKQYLDFKQHPKQSTQKIRSEEILFHKNTFSEFLLKSENKYAHLYSEIIKYLIVNQNGFSQFTPLFIDSNILTFQAQQENQNYIDFVIERFQSMEEAIKKKETIDQVMIKLNENQIYSNIQKYEIIQINQDIFIVAIFDFNVLWENLPRIRESDLEKQIKLYSQLINTVQIKSQLSLIGDIQISTKQLGEQQIYLSGYLFFQNSFQLSPDYNYKIQYKCIIQGIQQILKKITIQIDVPKQKIDQVVIDLVEKYFQSLNKSDNQIYFQQIISSFKAYEKMIDFKRKFQLPESILIKPSIQNASHIGICVNNPQLDQIPNLIQTLKSNQELYEIDQQSGLFQNINIQNSKYSNMFSNSNITDNLTSNSGGLFKNLKTTPVHLFSNIDIPKQTNLDKILFCIEQYLRTFNINEESLSLLKEQIVQIIDALSNQTSHINLIVLVKQLIKYFLK</sequence>
<dbReference type="HOGENOM" id="CLU_693541_0_0_1"/>
<dbReference type="KEGG" id="tet:TTHERM_00170390"/>
<dbReference type="GeneID" id="7836418"/>
<accession>Q22TI7</accession>
<dbReference type="InParanoid" id="Q22TI7"/>
<protein>
    <submittedName>
        <fullName evidence="1">Uncharacterized protein</fullName>
    </submittedName>
</protein>
<dbReference type="AlphaFoldDB" id="Q22TI7"/>
<dbReference type="RefSeq" id="XP_001008696.2">
    <property type="nucleotide sequence ID" value="XM_001008696.2"/>
</dbReference>
<name>Q22TI7_TETTS</name>
<evidence type="ECO:0000313" key="1">
    <source>
        <dbReference type="EMBL" id="EAR88451.2"/>
    </source>
</evidence>
<evidence type="ECO:0000313" key="2">
    <source>
        <dbReference type="Proteomes" id="UP000009168"/>
    </source>
</evidence>
<proteinExistence type="predicted"/>
<gene>
    <name evidence="1" type="ORF">TTHERM_00170390</name>
</gene>
<dbReference type="EMBL" id="GG662840">
    <property type="protein sequence ID" value="EAR88451.2"/>
    <property type="molecule type" value="Genomic_DNA"/>
</dbReference>
<keyword evidence="2" id="KW-1185">Reference proteome</keyword>
<dbReference type="Proteomes" id="UP000009168">
    <property type="component" value="Unassembled WGS sequence"/>
</dbReference>
<reference evidence="2" key="1">
    <citation type="journal article" date="2006" name="PLoS Biol.">
        <title>Macronuclear genome sequence of the ciliate Tetrahymena thermophila, a model eukaryote.</title>
        <authorList>
            <person name="Eisen J.A."/>
            <person name="Coyne R.S."/>
            <person name="Wu M."/>
            <person name="Wu D."/>
            <person name="Thiagarajan M."/>
            <person name="Wortman J.R."/>
            <person name="Badger J.H."/>
            <person name="Ren Q."/>
            <person name="Amedeo P."/>
            <person name="Jones K.M."/>
            <person name="Tallon L.J."/>
            <person name="Delcher A.L."/>
            <person name="Salzberg S.L."/>
            <person name="Silva J.C."/>
            <person name="Haas B.J."/>
            <person name="Majoros W.H."/>
            <person name="Farzad M."/>
            <person name="Carlton J.M."/>
            <person name="Smith R.K. Jr."/>
            <person name="Garg J."/>
            <person name="Pearlman R.E."/>
            <person name="Karrer K.M."/>
            <person name="Sun L."/>
            <person name="Manning G."/>
            <person name="Elde N.C."/>
            <person name="Turkewitz A.P."/>
            <person name="Asai D.J."/>
            <person name="Wilkes D.E."/>
            <person name="Wang Y."/>
            <person name="Cai H."/>
            <person name="Collins K."/>
            <person name="Stewart B.A."/>
            <person name="Lee S.R."/>
            <person name="Wilamowska K."/>
            <person name="Weinberg Z."/>
            <person name="Ruzzo W.L."/>
            <person name="Wloga D."/>
            <person name="Gaertig J."/>
            <person name="Frankel J."/>
            <person name="Tsao C.-C."/>
            <person name="Gorovsky M.A."/>
            <person name="Keeling P.J."/>
            <person name="Waller R.F."/>
            <person name="Patron N.J."/>
            <person name="Cherry J.M."/>
            <person name="Stover N.A."/>
            <person name="Krieger C.J."/>
            <person name="del Toro C."/>
            <person name="Ryder H.F."/>
            <person name="Williamson S.C."/>
            <person name="Barbeau R.A."/>
            <person name="Hamilton E.P."/>
            <person name="Orias E."/>
        </authorList>
    </citation>
    <scope>NUCLEOTIDE SEQUENCE [LARGE SCALE GENOMIC DNA]</scope>
    <source>
        <strain evidence="2">SB210</strain>
    </source>
</reference>